<evidence type="ECO:0000313" key="8">
    <source>
        <dbReference type="EMBL" id="ROO90419.1"/>
    </source>
</evidence>
<protein>
    <submittedName>
        <fullName evidence="8">Undecaprenyl-diphosphatase</fullName>
    </submittedName>
</protein>
<dbReference type="Gene3D" id="2.60.200.40">
    <property type="match status" value="1"/>
</dbReference>
<dbReference type="SUPFAM" id="SSF48317">
    <property type="entry name" value="Acid phosphatase/Vanadium-dependent haloperoxidase"/>
    <property type="match status" value="1"/>
</dbReference>
<dbReference type="SMART" id="SM00014">
    <property type="entry name" value="acidPPc"/>
    <property type="match status" value="1"/>
</dbReference>
<keyword evidence="6" id="KW-0472">Membrane</keyword>
<feature type="domain" description="DAGKc" evidence="7">
    <location>
        <begin position="220"/>
        <end position="306"/>
    </location>
</feature>
<dbReference type="CDD" id="cd01610">
    <property type="entry name" value="PAP2_like"/>
    <property type="match status" value="1"/>
</dbReference>
<evidence type="ECO:0000313" key="9">
    <source>
        <dbReference type="Proteomes" id="UP000272400"/>
    </source>
</evidence>
<dbReference type="InterPro" id="IPR016064">
    <property type="entry name" value="NAD/diacylglycerol_kinase_sf"/>
</dbReference>
<dbReference type="SUPFAM" id="SSF111331">
    <property type="entry name" value="NAD kinase/diacylglycerol kinase-like"/>
    <property type="match status" value="1"/>
</dbReference>
<evidence type="ECO:0000256" key="5">
    <source>
        <dbReference type="ARBA" id="ARBA00022989"/>
    </source>
</evidence>
<comment type="caution">
    <text evidence="8">The sequence shown here is derived from an EMBL/GenBank/DDBJ whole genome shotgun (WGS) entry which is preliminary data.</text>
</comment>
<dbReference type="Gene3D" id="3.40.50.10330">
    <property type="entry name" value="Probable inorganic polyphosphate/atp-NAD kinase, domain 1"/>
    <property type="match status" value="1"/>
</dbReference>
<gene>
    <name evidence="8" type="ORF">EDD29_8144</name>
</gene>
<dbReference type="RefSeq" id="WP_123669372.1">
    <property type="nucleotide sequence ID" value="NZ_RJKE01000001.1"/>
</dbReference>
<sequence length="466" mass="49219">MDLAEIDHRAFDRVAAAKLRGLESVLPRLSALADHGKLWYLVAAGLAVTGRPSLRRAATRGLIGIALASPVVNIVGKQIFRRRRPIIDNVPQVRLHRIPRSPSFPSGHTASAAAFAAGVAMESPRRAALPIAGLAAAVGFSRVYTGAHYPGDVLAGAASGLAAALVTRLIWPVSVPAEVVPLDRTVEEVTPSGEGVVIVVNGDGLVEEYLRGELPGAAFESSGELEDRLERAARKAKVLAVGGGDGTVGAGAAAALKHDLPLLVLPVGTLNHFSRSLGIETVSDALNAYRSGNLSRVDVGAVNGVPFLNNAGFGIYPDVVRRREKLERRWGKWPALAVSTVRALRHTAPVRTSIDGEGRRVWLAFVGNCAYGSHGTVPTTRGRLDDGLLDVRVVFARRRLGKPGAFAAVLTGSSRLGYAKWAAESLHVLPSADDLLVSHDGEIRGSTSPIVFDKHPKRLAVFVPAP</sequence>
<evidence type="ECO:0000259" key="7">
    <source>
        <dbReference type="PROSITE" id="PS50146"/>
    </source>
</evidence>
<dbReference type="Pfam" id="PF00781">
    <property type="entry name" value="DAGK_cat"/>
    <property type="match status" value="1"/>
</dbReference>
<dbReference type="SMART" id="SM00046">
    <property type="entry name" value="DAGKc"/>
    <property type="match status" value="1"/>
</dbReference>
<evidence type="ECO:0000256" key="1">
    <source>
        <dbReference type="ARBA" id="ARBA00004651"/>
    </source>
</evidence>
<reference evidence="8 9" key="1">
    <citation type="submission" date="2018-11" db="EMBL/GenBank/DDBJ databases">
        <title>Sequencing the genomes of 1000 actinobacteria strains.</title>
        <authorList>
            <person name="Klenk H.-P."/>
        </authorList>
    </citation>
    <scope>NUCLEOTIDE SEQUENCE [LARGE SCALE GENOMIC DNA]</scope>
    <source>
        <strain evidence="8 9">DSM 44254</strain>
    </source>
</reference>
<dbReference type="PROSITE" id="PS50146">
    <property type="entry name" value="DAGK"/>
    <property type="match status" value="1"/>
</dbReference>
<dbReference type="OrthoDB" id="5242960at2"/>
<evidence type="ECO:0000256" key="6">
    <source>
        <dbReference type="ARBA" id="ARBA00023136"/>
    </source>
</evidence>
<keyword evidence="3" id="KW-0812">Transmembrane</keyword>
<comment type="subcellular location">
    <subcellularLocation>
        <location evidence="1">Cell membrane</location>
        <topology evidence="1">Multi-pass membrane protein</topology>
    </subcellularLocation>
</comment>
<dbReference type="EMBL" id="RJKE01000001">
    <property type="protein sequence ID" value="ROO90419.1"/>
    <property type="molecule type" value="Genomic_DNA"/>
</dbReference>
<dbReference type="AlphaFoldDB" id="A0A3N1DA88"/>
<evidence type="ECO:0000256" key="3">
    <source>
        <dbReference type="ARBA" id="ARBA00022692"/>
    </source>
</evidence>
<organism evidence="8 9">
    <name type="scientific">Actinocorallia herbida</name>
    <dbReference type="NCBI Taxonomy" id="58109"/>
    <lineage>
        <taxon>Bacteria</taxon>
        <taxon>Bacillati</taxon>
        <taxon>Actinomycetota</taxon>
        <taxon>Actinomycetes</taxon>
        <taxon>Streptosporangiales</taxon>
        <taxon>Thermomonosporaceae</taxon>
        <taxon>Actinocorallia</taxon>
    </lineage>
</organism>
<evidence type="ECO:0000256" key="4">
    <source>
        <dbReference type="ARBA" id="ARBA00022801"/>
    </source>
</evidence>
<dbReference type="GO" id="GO:0016301">
    <property type="term" value="F:kinase activity"/>
    <property type="evidence" value="ECO:0007669"/>
    <property type="project" value="InterPro"/>
</dbReference>
<dbReference type="Pfam" id="PF01569">
    <property type="entry name" value="PAP2"/>
    <property type="match status" value="1"/>
</dbReference>
<proteinExistence type="predicted"/>
<dbReference type="PANTHER" id="PTHR14969">
    <property type="entry name" value="SPHINGOSINE-1-PHOSPHATE PHOSPHOHYDROLASE"/>
    <property type="match status" value="1"/>
</dbReference>
<dbReference type="InterPro" id="IPR017438">
    <property type="entry name" value="ATP-NAD_kinase_N"/>
</dbReference>
<accession>A0A3N1DA88</accession>
<name>A0A3N1DA88_9ACTN</name>
<dbReference type="InterPro" id="IPR001206">
    <property type="entry name" value="Diacylglycerol_kinase_cat_dom"/>
</dbReference>
<keyword evidence="5" id="KW-1133">Transmembrane helix</keyword>
<dbReference type="InterPro" id="IPR036938">
    <property type="entry name" value="PAP2/HPO_sf"/>
</dbReference>
<keyword evidence="2" id="KW-1003">Cell membrane</keyword>
<dbReference type="InterPro" id="IPR000326">
    <property type="entry name" value="PAP2/HPO"/>
</dbReference>
<dbReference type="Proteomes" id="UP000272400">
    <property type="component" value="Unassembled WGS sequence"/>
</dbReference>
<dbReference type="GO" id="GO:0016787">
    <property type="term" value="F:hydrolase activity"/>
    <property type="evidence" value="ECO:0007669"/>
    <property type="project" value="UniProtKB-KW"/>
</dbReference>
<dbReference type="PANTHER" id="PTHR14969:SF62">
    <property type="entry name" value="DECAPRENYLPHOSPHORYL-5-PHOSPHORIBOSE PHOSPHATASE RV3807C-RELATED"/>
    <property type="match status" value="1"/>
</dbReference>
<dbReference type="GO" id="GO:0005886">
    <property type="term" value="C:plasma membrane"/>
    <property type="evidence" value="ECO:0007669"/>
    <property type="project" value="UniProtKB-SubCell"/>
</dbReference>
<evidence type="ECO:0000256" key="2">
    <source>
        <dbReference type="ARBA" id="ARBA00022475"/>
    </source>
</evidence>
<keyword evidence="4" id="KW-0378">Hydrolase</keyword>
<dbReference type="Gene3D" id="1.20.144.10">
    <property type="entry name" value="Phosphatidic acid phosphatase type 2/haloperoxidase"/>
    <property type="match status" value="1"/>
</dbReference>
<keyword evidence="9" id="KW-1185">Reference proteome</keyword>